<dbReference type="Proteomes" id="UP000008672">
    <property type="component" value="Unassembled WGS sequence"/>
</dbReference>
<reference evidence="15" key="3">
    <citation type="submission" date="2025-09" db="UniProtKB">
        <authorList>
            <consortium name="Ensembl"/>
        </authorList>
    </citation>
    <scope>IDENTIFICATION</scope>
</reference>
<dbReference type="GO" id="GO:0016567">
    <property type="term" value="P:protein ubiquitination"/>
    <property type="evidence" value="ECO:0007669"/>
    <property type="project" value="UniProtKB-UniPathway"/>
</dbReference>
<dbReference type="GO" id="GO:0045835">
    <property type="term" value="P:negative regulation of meiotic nuclear division"/>
    <property type="evidence" value="ECO:0007669"/>
    <property type="project" value="InterPro"/>
</dbReference>
<dbReference type="InterPro" id="IPR036047">
    <property type="entry name" value="F-box-like_dom_sf"/>
</dbReference>
<protein>
    <submittedName>
        <fullName evidence="15">F-box protein 5</fullName>
    </submittedName>
</protein>
<evidence type="ECO:0000256" key="1">
    <source>
        <dbReference type="ARBA" id="ARBA00004123"/>
    </source>
</evidence>
<dbReference type="CDD" id="cd22170">
    <property type="entry name" value="F-box_FBXO5"/>
    <property type="match status" value="1"/>
</dbReference>
<keyword evidence="11" id="KW-0539">Nucleus</keyword>
<gene>
    <name evidence="15" type="primary">FBXO5</name>
</gene>
<dbReference type="Pfam" id="PF12937">
    <property type="entry name" value="F-box-like"/>
    <property type="match status" value="1"/>
</dbReference>
<evidence type="ECO:0000256" key="4">
    <source>
        <dbReference type="ARBA" id="ARBA00022490"/>
    </source>
</evidence>
<keyword evidence="10" id="KW-0862">Zinc</keyword>
<keyword evidence="4" id="KW-0963">Cytoplasm</keyword>
<dbReference type="AlphaFoldDB" id="H3AND7"/>
<evidence type="ECO:0000256" key="13">
    <source>
        <dbReference type="PROSITE-ProRule" id="PRU01220"/>
    </source>
</evidence>
<dbReference type="PROSITE" id="PS51872">
    <property type="entry name" value="ZF_ZBR"/>
    <property type="match status" value="1"/>
</dbReference>
<dbReference type="STRING" id="7897.ENSLACP00000011158"/>
<dbReference type="OMA" id="QHAICQE"/>
<dbReference type="FunFam" id="2.20.25.20:FF:000006">
    <property type="entry name" value="F-box only protein 5"/>
    <property type="match status" value="1"/>
</dbReference>
<dbReference type="GO" id="GO:0051301">
    <property type="term" value="P:cell division"/>
    <property type="evidence" value="ECO:0007669"/>
    <property type="project" value="UniProtKB-KW"/>
</dbReference>
<keyword evidence="8" id="KW-0498">Mitosis</keyword>
<feature type="domain" description="ZBR-type" evidence="14">
    <location>
        <begin position="240"/>
        <end position="288"/>
    </location>
</feature>
<evidence type="ECO:0000256" key="10">
    <source>
        <dbReference type="ARBA" id="ARBA00022833"/>
    </source>
</evidence>
<evidence type="ECO:0000256" key="3">
    <source>
        <dbReference type="ARBA" id="ARBA00004906"/>
    </source>
</evidence>
<evidence type="ECO:0000256" key="12">
    <source>
        <dbReference type="ARBA" id="ARBA00023306"/>
    </source>
</evidence>
<dbReference type="InterPro" id="IPR001810">
    <property type="entry name" value="F-box_dom"/>
</dbReference>
<evidence type="ECO:0000256" key="6">
    <source>
        <dbReference type="ARBA" id="ARBA00022723"/>
    </source>
</evidence>
<evidence type="ECO:0000313" key="16">
    <source>
        <dbReference type="Proteomes" id="UP000008672"/>
    </source>
</evidence>
<reference evidence="16" key="1">
    <citation type="submission" date="2011-08" db="EMBL/GenBank/DDBJ databases">
        <title>The draft genome of Latimeria chalumnae.</title>
        <authorList>
            <person name="Di Palma F."/>
            <person name="Alfoldi J."/>
            <person name="Johnson J."/>
            <person name="Berlin A."/>
            <person name="Gnerre S."/>
            <person name="Jaffe D."/>
            <person name="MacCallum I."/>
            <person name="Young S."/>
            <person name="Walker B.J."/>
            <person name="Lander E."/>
            <person name="Lindblad-Toh K."/>
        </authorList>
    </citation>
    <scope>NUCLEOTIDE SEQUENCE [LARGE SCALE GENOMIC DNA]</scope>
    <source>
        <strain evidence="16">Wild caught</strain>
    </source>
</reference>
<keyword evidence="5" id="KW-0132">Cell division</keyword>
<accession>H3AND7</accession>
<evidence type="ECO:0000256" key="7">
    <source>
        <dbReference type="ARBA" id="ARBA00022771"/>
    </source>
</evidence>
<dbReference type="Gene3D" id="1.20.1280.50">
    <property type="match status" value="1"/>
</dbReference>
<evidence type="ECO:0000256" key="2">
    <source>
        <dbReference type="ARBA" id="ARBA00004496"/>
    </source>
</evidence>
<dbReference type="UniPathway" id="UPA00143"/>
<dbReference type="GO" id="GO:0005634">
    <property type="term" value="C:nucleus"/>
    <property type="evidence" value="ECO:0007669"/>
    <property type="project" value="UniProtKB-SubCell"/>
</dbReference>
<dbReference type="EMBL" id="AFYH01184951">
    <property type="status" value="NOT_ANNOTATED_CDS"/>
    <property type="molecule type" value="Genomic_DNA"/>
</dbReference>
<organism evidence="15 16">
    <name type="scientific">Latimeria chalumnae</name>
    <name type="common">Coelacanth</name>
    <dbReference type="NCBI Taxonomy" id="7897"/>
    <lineage>
        <taxon>Eukaryota</taxon>
        <taxon>Metazoa</taxon>
        <taxon>Chordata</taxon>
        <taxon>Craniata</taxon>
        <taxon>Vertebrata</taxon>
        <taxon>Euteleostomi</taxon>
        <taxon>Coelacanthiformes</taxon>
        <taxon>Coelacanthidae</taxon>
        <taxon>Latimeria</taxon>
    </lineage>
</organism>
<keyword evidence="7 13" id="KW-0863">Zinc-finger</keyword>
<dbReference type="Gene3D" id="2.20.25.20">
    <property type="match status" value="1"/>
</dbReference>
<evidence type="ECO:0000259" key="14">
    <source>
        <dbReference type="PROSITE" id="PS51872"/>
    </source>
</evidence>
<evidence type="ECO:0000256" key="5">
    <source>
        <dbReference type="ARBA" id="ARBA00022618"/>
    </source>
</evidence>
<dbReference type="InterPro" id="IPR047147">
    <property type="entry name" value="FBX5_43"/>
</dbReference>
<evidence type="ECO:0000256" key="9">
    <source>
        <dbReference type="ARBA" id="ARBA00022786"/>
    </source>
</evidence>
<dbReference type="PANTHER" id="PTHR15493:SF8">
    <property type="entry name" value="F-BOX ONLY PROTEIN 5"/>
    <property type="match status" value="1"/>
</dbReference>
<dbReference type="SUPFAM" id="SSF81383">
    <property type="entry name" value="F-box domain"/>
    <property type="match status" value="1"/>
</dbReference>
<dbReference type="PANTHER" id="PTHR15493">
    <property type="entry name" value="F-BOX ONLY PROTEIN 5 AND 43"/>
    <property type="match status" value="1"/>
</dbReference>
<proteinExistence type="predicted"/>
<evidence type="ECO:0000256" key="8">
    <source>
        <dbReference type="ARBA" id="ARBA00022776"/>
    </source>
</evidence>
<name>H3AND7_LATCH</name>
<dbReference type="CDD" id="cd20364">
    <property type="entry name" value="BRcat_RBR_FBXO5"/>
    <property type="match status" value="1"/>
</dbReference>
<evidence type="ECO:0000313" key="15">
    <source>
        <dbReference type="Ensembl" id="ENSLACP00000011158.1"/>
    </source>
</evidence>
<dbReference type="InterPro" id="IPR002867">
    <property type="entry name" value="IBR_dom"/>
</dbReference>
<dbReference type="GO" id="GO:0005737">
    <property type="term" value="C:cytoplasm"/>
    <property type="evidence" value="ECO:0007669"/>
    <property type="project" value="UniProtKB-SubCell"/>
</dbReference>
<dbReference type="InterPro" id="IPR044064">
    <property type="entry name" value="ZF_ZBR"/>
</dbReference>
<dbReference type="EMBL" id="AFYH01184952">
    <property type="status" value="NOT_ANNOTATED_CDS"/>
    <property type="molecule type" value="Genomic_DNA"/>
</dbReference>
<dbReference type="GO" id="GO:0007088">
    <property type="term" value="P:regulation of mitotic nuclear division"/>
    <property type="evidence" value="ECO:0007669"/>
    <property type="project" value="InterPro"/>
</dbReference>
<keyword evidence="16" id="KW-1185">Reference proteome</keyword>
<dbReference type="Bgee" id="ENSLACG00000009820">
    <property type="expression patterns" value="Expressed in muscle tissue"/>
</dbReference>
<keyword evidence="6" id="KW-0479">Metal-binding</keyword>
<dbReference type="InParanoid" id="H3AND7"/>
<dbReference type="HOGENOM" id="CLU_055946_0_0_1"/>
<dbReference type="eggNOG" id="ENOG502QPWN">
    <property type="taxonomic scope" value="Eukaryota"/>
</dbReference>
<evidence type="ECO:0000256" key="11">
    <source>
        <dbReference type="ARBA" id="ARBA00023242"/>
    </source>
</evidence>
<comment type="subcellular location">
    <subcellularLocation>
        <location evidence="2">Cytoplasm</location>
    </subcellularLocation>
    <subcellularLocation>
        <location evidence="1">Nucleus</location>
    </subcellularLocation>
</comment>
<dbReference type="Ensembl" id="ENSLACT00000011241.1">
    <property type="protein sequence ID" value="ENSLACP00000011158.1"/>
    <property type="gene ID" value="ENSLACG00000009820.1"/>
</dbReference>
<dbReference type="GO" id="GO:0008270">
    <property type="term" value="F:zinc ion binding"/>
    <property type="evidence" value="ECO:0007669"/>
    <property type="project" value="UniProtKB-KW"/>
</dbReference>
<dbReference type="FunCoup" id="H3AND7">
    <property type="interactions" value="2356"/>
</dbReference>
<dbReference type="GeneTree" id="ENSGT00530000063692"/>
<dbReference type="SMART" id="SM00647">
    <property type="entry name" value="IBR"/>
    <property type="match status" value="1"/>
</dbReference>
<comment type="pathway">
    <text evidence="3">Protein modification; protein ubiquitination.</text>
</comment>
<sequence length="313" mass="35107">EVMNRSGLLDDSGYSSLLYDQPGEEVGTSPVQFGSDFCTPKARASWEDGELPNKNMLPALQFQRAVCSTLKKRSKDKKLDQYLLEKICSEANWGLQNLIGKKMGLETMDIVQHLLLRDMKHLLSKILRCLDDSDLMNFADVSKIWRSILLDDHWAAQTFSAAKERMEEQAEKCPSNLTRSLTSSRGVLASVQNVAITAGQKSPKRLAWQKSCGPSEQCATSRSRYNEFHQIAKVLRNDESLKACKHCGSPARFSAFLQRATCTHSSCGFDFCTKCLCDFHGSKECLTGRNMKSDVKLQPIPGSIKSKRNLKRL</sequence>
<keyword evidence="12" id="KW-0131">Cell cycle</keyword>
<reference evidence="15" key="2">
    <citation type="submission" date="2025-08" db="UniProtKB">
        <authorList>
            <consortium name="Ensembl"/>
        </authorList>
    </citation>
    <scope>IDENTIFICATION</scope>
</reference>
<dbReference type="EMBL" id="AFYH01184950">
    <property type="status" value="NOT_ANNOTATED_CDS"/>
    <property type="molecule type" value="Genomic_DNA"/>
</dbReference>
<keyword evidence="9" id="KW-0833">Ubl conjugation pathway</keyword>